<dbReference type="GeneID" id="77189276"/>
<evidence type="ECO:0000313" key="3">
    <source>
        <dbReference type="Proteomes" id="UP001163283"/>
    </source>
</evidence>
<feature type="domain" description="PH" evidence="1">
    <location>
        <begin position="1"/>
        <end position="22"/>
    </location>
</feature>
<name>A0AAX3EWZ3_MORBO</name>
<dbReference type="EMBL" id="CP087781">
    <property type="protein sequence ID" value="UZA52374.1"/>
    <property type="molecule type" value="Genomic_DNA"/>
</dbReference>
<protein>
    <recommendedName>
        <fullName evidence="1">PH domain-containing protein</fullName>
    </recommendedName>
</protein>
<evidence type="ECO:0000259" key="1">
    <source>
        <dbReference type="PROSITE" id="PS50003"/>
    </source>
</evidence>
<dbReference type="PROSITE" id="PS50003">
    <property type="entry name" value="PH_DOMAIN"/>
    <property type="match status" value="1"/>
</dbReference>
<dbReference type="Proteomes" id="UP001163283">
    <property type="component" value="Chromosome"/>
</dbReference>
<reference evidence="2 3" key="1">
    <citation type="journal article" date="2022" name="BMC Microbiol.">
        <title>Whole genome sequencing of Moraxella bovis strains from North America reveals two genotypes with different genetic determinants.</title>
        <authorList>
            <person name="Wynn E.L."/>
            <person name="Hille M.M."/>
            <person name="Loy J.D."/>
            <person name="Schuller G."/>
            <person name="Kuhn K.L."/>
            <person name="Dickey A.M."/>
            <person name="Bono J.L."/>
            <person name="Clawson M.L."/>
        </authorList>
    </citation>
    <scope>NUCLEOTIDE SEQUENCE [LARGE SCALE GENOMIC DNA]</scope>
    <source>
        <strain evidence="2 3">SAM57978</strain>
    </source>
</reference>
<sequence length="97" mass="11397">MFTIEKTEQFDEWLKSLKNPIAKKAVISRLLRLEMGHFGDIDNVGKVFLNFAFMSMLALECTPYKRVKLLFWYYQAEINLPNKLILSKPKKLQNLGE</sequence>
<proteinExistence type="predicted"/>
<dbReference type="AlphaFoldDB" id="A0AAX3EWZ3"/>
<dbReference type="InterPro" id="IPR001849">
    <property type="entry name" value="PH_domain"/>
</dbReference>
<dbReference type="RefSeq" id="WP_228157783.1">
    <property type="nucleotide sequence ID" value="NZ_CP030241.1"/>
</dbReference>
<organism evidence="2 3">
    <name type="scientific">Moraxella bovis</name>
    <dbReference type="NCBI Taxonomy" id="476"/>
    <lineage>
        <taxon>Bacteria</taxon>
        <taxon>Pseudomonadati</taxon>
        <taxon>Pseudomonadota</taxon>
        <taxon>Gammaproteobacteria</taxon>
        <taxon>Moraxellales</taxon>
        <taxon>Moraxellaceae</taxon>
        <taxon>Moraxella</taxon>
    </lineage>
</organism>
<gene>
    <name evidence="2" type="ORF">LP129_04310</name>
</gene>
<evidence type="ECO:0000313" key="2">
    <source>
        <dbReference type="EMBL" id="UZA52374.1"/>
    </source>
</evidence>
<accession>A0AAX3EWZ3</accession>